<protein>
    <recommendedName>
        <fullName evidence="4">DUF4025 domain-containing protein</fullName>
    </recommendedName>
</protein>
<reference evidence="2 3" key="2">
    <citation type="journal article" date="2016" name="Int. J. Syst. Evol. Microbiol.">
        <title>Flavisolibacter tropicus sp. nov., isolated from tropical soil.</title>
        <authorList>
            <person name="Lee J.J."/>
            <person name="Kang M.S."/>
            <person name="Kim G.S."/>
            <person name="Lee C.S."/>
            <person name="Lim S."/>
            <person name="Lee J."/>
            <person name="Roh S.H."/>
            <person name="Kang H."/>
            <person name="Ha J.M."/>
            <person name="Bae S."/>
            <person name="Jung H.Y."/>
            <person name="Kim M.K."/>
        </authorList>
    </citation>
    <scope>NUCLEOTIDE SEQUENCE [LARGE SCALE GENOMIC DNA]</scope>
    <source>
        <strain evidence="2 3">LCS9</strain>
    </source>
</reference>
<dbReference type="EMBL" id="CP011390">
    <property type="protein sequence ID" value="ANE52948.1"/>
    <property type="molecule type" value="Genomic_DNA"/>
</dbReference>
<evidence type="ECO:0000313" key="3">
    <source>
        <dbReference type="Proteomes" id="UP000077177"/>
    </source>
</evidence>
<sequence length="76" mass="8739">MKEAKKNSQPQQERTSNSEFNRGEDTVGRAYHRDDAFDISHVDRQEGAMHHGVLGGNFECEEDNEERTTDKNDTNK</sequence>
<feature type="compositionally biased region" description="Basic and acidic residues" evidence="1">
    <location>
        <begin position="66"/>
        <end position="76"/>
    </location>
</feature>
<organism evidence="2 3">
    <name type="scientific">Flavisolibacter tropicus</name>
    <dbReference type="NCBI Taxonomy" id="1492898"/>
    <lineage>
        <taxon>Bacteria</taxon>
        <taxon>Pseudomonadati</taxon>
        <taxon>Bacteroidota</taxon>
        <taxon>Chitinophagia</taxon>
        <taxon>Chitinophagales</taxon>
        <taxon>Chitinophagaceae</taxon>
        <taxon>Flavisolibacter</taxon>
    </lineage>
</organism>
<dbReference type="KEGG" id="fla:SY85_23200"/>
<keyword evidence="3" id="KW-1185">Reference proteome</keyword>
<evidence type="ECO:0000256" key="1">
    <source>
        <dbReference type="SAM" id="MobiDB-lite"/>
    </source>
</evidence>
<dbReference type="AlphaFoldDB" id="A0A172U192"/>
<proteinExistence type="predicted"/>
<accession>A0A172U192</accession>
<feature type="compositionally biased region" description="Polar residues" evidence="1">
    <location>
        <begin position="7"/>
        <end position="20"/>
    </location>
</feature>
<evidence type="ECO:0008006" key="4">
    <source>
        <dbReference type="Google" id="ProtNLM"/>
    </source>
</evidence>
<gene>
    <name evidence="2" type="ORF">SY85_23200</name>
</gene>
<feature type="compositionally biased region" description="Basic and acidic residues" evidence="1">
    <location>
        <begin position="21"/>
        <end position="49"/>
    </location>
</feature>
<name>A0A172U192_9BACT</name>
<feature type="region of interest" description="Disordered" evidence="1">
    <location>
        <begin position="1"/>
        <end position="76"/>
    </location>
</feature>
<dbReference type="RefSeq" id="WP_066408311.1">
    <property type="nucleotide sequence ID" value="NZ_CP011390.1"/>
</dbReference>
<evidence type="ECO:0000313" key="2">
    <source>
        <dbReference type="EMBL" id="ANE52948.1"/>
    </source>
</evidence>
<reference evidence="3" key="1">
    <citation type="submission" date="2015-01" db="EMBL/GenBank/DDBJ databases">
        <title>Flavisolibacter sp./LCS9/ whole genome sequencing.</title>
        <authorList>
            <person name="Kim M.K."/>
            <person name="Srinivasan S."/>
            <person name="Lee J.-J."/>
        </authorList>
    </citation>
    <scope>NUCLEOTIDE SEQUENCE [LARGE SCALE GENOMIC DNA]</scope>
    <source>
        <strain evidence="3">LCS9</strain>
    </source>
</reference>
<dbReference type="Proteomes" id="UP000077177">
    <property type="component" value="Chromosome"/>
</dbReference>